<dbReference type="CDD" id="cd08501">
    <property type="entry name" value="PBP2_Lpqw"/>
    <property type="match status" value="1"/>
</dbReference>
<feature type="domain" description="Solute-binding protein family 5" evidence="2">
    <location>
        <begin position="111"/>
        <end position="481"/>
    </location>
</feature>
<dbReference type="PANTHER" id="PTHR30290:SF65">
    <property type="entry name" value="MONOACYL PHOSPHATIDYLINOSITOL TETRAMANNOSIDE-BINDING PROTEIN LPQW-RELATED"/>
    <property type="match status" value="1"/>
</dbReference>
<dbReference type="RefSeq" id="WP_344173090.1">
    <property type="nucleotide sequence ID" value="NZ_BAAARY010000013.1"/>
</dbReference>
<comment type="caution">
    <text evidence="3">The sequence shown here is derived from an EMBL/GenBank/DDBJ whole genome shotgun (WGS) entry which is preliminary data.</text>
</comment>
<dbReference type="Gene3D" id="3.10.105.10">
    <property type="entry name" value="Dipeptide-binding Protein, Domain 3"/>
    <property type="match status" value="1"/>
</dbReference>
<evidence type="ECO:0000313" key="4">
    <source>
        <dbReference type="Proteomes" id="UP001499978"/>
    </source>
</evidence>
<gene>
    <name evidence="3" type="ORF">GCM10010201_27960</name>
</gene>
<dbReference type="PIRSF" id="PIRSF002741">
    <property type="entry name" value="MppA"/>
    <property type="match status" value="1"/>
</dbReference>
<feature type="signal peptide" evidence="1">
    <location>
        <begin position="1"/>
        <end position="18"/>
    </location>
</feature>
<dbReference type="Gene3D" id="3.90.76.10">
    <property type="entry name" value="Dipeptide-binding Protein, Domain 1"/>
    <property type="match status" value="1"/>
</dbReference>
<organism evidence="3 4">
    <name type="scientific">Pilimelia columellifera subsp. columellifera</name>
    <dbReference type="NCBI Taxonomy" id="706583"/>
    <lineage>
        <taxon>Bacteria</taxon>
        <taxon>Bacillati</taxon>
        <taxon>Actinomycetota</taxon>
        <taxon>Actinomycetes</taxon>
        <taxon>Micromonosporales</taxon>
        <taxon>Micromonosporaceae</taxon>
        <taxon>Pilimelia</taxon>
    </lineage>
</organism>
<dbReference type="InterPro" id="IPR039424">
    <property type="entry name" value="SBP_5"/>
</dbReference>
<dbReference type="InterPro" id="IPR030678">
    <property type="entry name" value="Peptide/Ni-bd"/>
</dbReference>
<sequence>MRAVRLTAAVIAALTVVAACTRPDDASGGAGGGFEACAADPAGCNAGPTEPGGTMTYALGKDVKAWNTLSSAGNTVEYQQALAGVLGVAHVFAPDLKHTINTDTLASMGLVSSAPMTVQYKIQPNAVWSDGTPISAEDFIWVWKVMNGRDCTGCTAASNDGYQDIAAVAGADNGKTVTATFSKPYPDWQGLFGTLYPAHLAAQQGDLAAGFSWMEKTVPTWSGGPYRIEKHEPNFALTLVRNERWFGKSKAPLDRIVYRIITNDAELAPALRNGEVSAVNPIVTPDILAQVREVPDVNSHLGKGLSWEHLDFNLKNPALADRAIRQAIFTAINRADIIAKTVGQYAPDTQPMGSHNFVPTMPGYVDHVSATGQGSGDLAKAREILAKAGYRSAGGKLVAPSGKAVPPLRIRHTVGNQLRRNTCELVANMVKELGVEVRVEPTDNLGATLTSGDFDIMIFAWMLSPLRIGAASSLWASSSASNYGRWSNPASDKLLAQANQIVGDDAKAFDLINQADKIMTEDAYVLPLFQRESFTAVASRYANIRPNPTLSGVGYNIAQWGLRAQ</sequence>
<feature type="chain" id="PRO_5046372721" evidence="1">
    <location>
        <begin position="19"/>
        <end position="565"/>
    </location>
</feature>
<reference evidence="3 4" key="1">
    <citation type="journal article" date="2019" name="Int. J. Syst. Evol. Microbiol.">
        <title>The Global Catalogue of Microorganisms (GCM) 10K type strain sequencing project: providing services to taxonomists for standard genome sequencing and annotation.</title>
        <authorList>
            <consortium name="The Broad Institute Genomics Platform"/>
            <consortium name="The Broad Institute Genome Sequencing Center for Infectious Disease"/>
            <person name="Wu L."/>
            <person name="Ma J."/>
        </authorList>
    </citation>
    <scope>NUCLEOTIDE SEQUENCE [LARGE SCALE GENOMIC DNA]</scope>
    <source>
        <strain evidence="3 4">JCM 3367</strain>
    </source>
</reference>
<dbReference type="SUPFAM" id="SSF53850">
    <property type="entry name" value="Periplasmic binding protein-like II"/>
    <property type="match status" value="1"/>
</dbReference>
<protein>
    <submittedName>
        <fullName evidence="3">ABC transporter family substrate-binding protein</fullName>
    </submittedName>
</protein>
<evidence type="ECO:0000256" key="1">
    <source>
        <dbReference type="SAM" id="SignalP"/>
    </source>
</evidence>
<dbReference type="Gene3D" id="3.40.190.10">
    <property type="entry name" value="Periplasmic binding protein-like II"/>
    <property type="match status" value="1"/>
</dbReference>
<dbReference type="Proteomes" id="UP001499978">
    <property type="component" value="Unassembled WGS sequence"/>
</dbReference>
<dbReference type="Pfam" id="PF00496">
    <property type="entry name" value="SBP_bac_5"/>
    <property type="match status" value="1"/>
</dbReference>
<dbReference type="EMBL" id="BAAARY010000013">
    <property type="protein sequence ID" value="GAA2527553.1"/>
    <property type="molecule type" value="Genomic_DNA"/>
</dbReference>
<dbReference type="InterPro" id="IPR000914">
    <property type="entry name" value="SBP_5_dom"/>
</dbReference>
<keyword evidence="1" id="KW-0732">Signal</keyword>
<evidence type="ECO:0000259" key="2">
    <source>
        <dbReference type="Pfam" id="PF00496"/>
    </source>
</evidence>
<accession>A0ABN3NPD5</accession>
<dbReference type="PROSITE" id="PS51257">
    <property type="entry name" value="PROKAR_LIPOPROTEIN"/>
    <property type="match status" value="1"/>
</dbReference>
<dbReference type="PANTHER" id="PTHR30290">
    <property type="entry name" value="PERIPLASMIC BINDING COMPONENT OF ABC TRANSPORTER"/>
    <property type="match status" value="1"/>
</dbReference>
<keyword evidence="4" id="KW-1185">Reference proteome</keyword>
<evidence type="ECO:0000313" key="3">
    <source>
        <dbReference type="EMBL" id="GAA2527553.1"/>
    </source>
</evidence>
<name>A0ABN3NPD5_9ACTN</name>
<proteinExistence type="predicted"/>